<evidence type="ECO:0000313" key="1">
    <source>
        <dbReference type="EMBL" id="TFK59570.1"/>
    </source>
</evidence>
<protein>
    <submittedName>
        <fullName evidence="1">Uncharacterized protein</fullName>
    </submittedName>
</protein>
<organism evidence="1 2">
    <name type="scientific">Pluteus cervinus</name>
    <dbReference type="NCBI Taxonomy" id="181527"/>
    <lineage>
        <taxon>Eukaryota</taxon>
        <taxon>Fungi</taxon>
        <taxon>Dikarya</taxon>
        <taxon>Basidiomycota</taxon>
        <taxon>Agaricomycotina</taxon>
        <taxon>Agaricomycetes</taxon>
        <taxon>Agaricomycetidae</taxon>
        <taxon>Agaricales</taxon>
        <taxon>Pluteineae</taxon>
        <taxon>Pluteaceae</taxon>
        <taxon>Pluteus</taxon>
    </lineage>
</organism>
<gene>
    <name evidence="1" type="ORF">BDN72DRAFT_851216</name>
</gene>
<reference evidence="1 2" key="1">
    <citation type="journal article" date="2019" name="Nat. Ecol. Evol.">
        <title>Megaphylogeny resolves global patterns of mushroom evolution.</title>
        <authorList>
            <person name="Varga T."/>
            <person name="Krizsan K."/>
            <person name="Foldi C."/>
            <person name="Dima B."/>
            <person name="Sanchez-Garcia M."/>
            <person name="Sanchez-Ramirez S."/>
            <person name="Szollosi G.J."/>
            <person name="Szarkandi J.G."/>
            <person name="Papp V."/>
            <person name="Albert L."/>
            <person name="Andreopoulos W."/>
            <person name="Angelini C."/>
            <person name="Antonin V."/>
            <person name="Barry K.W."/>
            <person name="Bougher N.L."/>
            <person name="Buchanan P."/>
            <person name="Buyck B."/>
            <person name="Bense V."/>
            <person name="Catcheside P."/>
            <person name="Chovatia M."/>
            <person name="Cooper J."/>
            <person name="Damon W."/>
            <person name="Desjardin D."/>
            <person name="Finy P."/>
            <person name="Geml J."/>
            <person name="Haridas S."/>
            <person name="Hughes K."/>
            <person name="Justo A."/>
            <person name="Karasinski D."/>
            <person name="Kautmanova I."/>
            <person name="Kiss B."/>
            <person name="Kocsube S."/>
            <person name="Kotiranta H."/>
            <person name="LaButti K.M."/>
            <person name="Lechner B.E."/>
            <person name="Liimatainen K."/>
            <person name="Lipzen A."/>
            <person name="Lukacs Z."/>
            <person name="Mihaltcheva S."/>
            <person name="Morgado L.N."/>
            <person name="Niskanen T."/>
            <person name="Noordeloos M.E."/>
            <person name="Ohm R.A."/>
            <person name="Ortiz-Santana B."/>
            <person name="Ovrebo C."/>
            <person name="Racz N."/>
            <person name="Riley R."/>
            <person name="Savchenko A."/>
            <person name="Shiryaev A."/>
            <person name="Soop K."/>
            <person name="Spirin V."/>
            <person name="Szebenyi C."/>
            <person name="Tomsovsky M."/>
            <person name="Tulloss R.E."/>
            <person name="Uehling J."/>
            <person name="Grigoriev I.V."/>
            <person name="Vagvolgyi C."/>
            <person name="Papp T."/>
            <person name="Martin F.M."/>
            <person name="Miettinen O."/>
            <person name="Hibbett D.S."/>
            <person name="Nagy L.G."/>
        </authorList>
    </citation>
    <scope>NUCLEOTIDE SEQUENCE [LARGE SCALE GENOMIC DNA]</scope>
    <source>
        <strain evidence="1 2">NL-1719</strain>
    </source>
</reference>
<accession>A0ACD3A2E7</accession>
<sequence length="137" mass="14832">MTLPVGVYKIVNIQSGLSLDLSGSDKKSIIGYEWHGGDNQKWMLDHHPADPNKYIIMASVLGMALGFVGEPESGVPIIALPELLAWEFRPAGEDPNVFRIFVPSTPFNLALADKNPTPGAPATLSGGLDQTWSFEKL</sequence>
<dbReference type="Proteomes" id="UP000308600">
    <property type="component" value="Unassembled WGS sequence"/>
</dbReference>
<keyword evidence="2" id="KW-1185">Reference proteome</keyword>
<proteinExistence type="predicted"/>
<name>A0ACD3A2E7_9AGAR</name>
<evidence type="ECO:0000313" key="2">
    <source>
        <dbReference type="Proteomes" id="UP000308600"/>
    </source>
</evidence>
<dbReference type="EMBL" id="ML208941">
    <property type="protein sequence ID" value="TFK59570.1"/>
    <property type="molecule type" value="Genomic_DNA"/>
</dbReference>